<dbReference type="PANTHER" id="PTHR45570">
    <property type="entry name" value="CARBOXYLIC ESTER HYDROLASE"/>
    <property type="match status" value="1"/>
</dbReference>
<dbReference type="Proteomes" id="UP000077684">
    <property type="component" value="Unassembled WGS sequence"/>
</dbReference>
<dbReference type="SUPFAM" id="SSF53474">
    <property type="entry name" value="alpha/beta-Hydrolases"/>
    <property type="match status" value="1"/>
</dbReference>
<evidence type="ECO:0000259" key="3">
    <source>
        <dbReference type="Pfam" id="PF00135"/>
    </source>
</evidence>
<accession>A0A8X7MQA4</accession>
<protein>
    <recommendedName>
        <fullName evidence="3">Carboxylesterase type B domain-containing protein</fullName>
    </recommendedName>
</protein>
<name>A0A8X7MQA4_9BASI</name>
<keyword evidence="5" id="KW-1185">Reference proteome</keyword>
<feature type="domain" description="Carboxylesterase type B" evidence="3">
    <location>
        <begin position="43"/>
        <end position="562"/>
    </location>
</feature>
<dbReference type="Pfam" id="PF00135">
    <property type="entry name" value="COesterase"/>
    <property type="match status" value="1"/>
</dbReference>
<comment type="caution">
    <text evidence="4">The sequence shown here is derived from an EMBL/GenBank/DDBJ whole genome shotgun (WGS) entry which is preliminary data.</text>
</comment>
<sequence>MSLSFLFTSTFCHLIGLIVILSQCSATPHLASRSIGSSSYIIKTTLGSAKGVSSGSGAARFTLPYAQPPIGNLRFANPQAPSSFENGTYDATSTPPSCYGSNDARGGNEPSEDCLYATVYTPASASSTSKLGVFVWIPGGSFIGGSATAAGLDASALAVKQNMVVVMLQYRVGLFGFFQNAATLDEANGGAPNGNKVAGNQAVRDVVAALSFIKDNAAALGGNPTAITIAGQSSGAHLVRVLLTTPAASSLFARAALFSDPENYGLSSATQAGQLTDYALEGLSCTTLACARSKSADDILDATYDAFSNVPPSNPSMPVGEPFRPAKGAYIPRSLERGFERGFERGLVAQAFILKNKPVLFSTVKNEAGSQVGLVFESTKAGATTLMIRANGFRVDFTTAASLIFNAGRGLNAAQSPVYAFNAKGSAADALRGQVEVLGTDGLWRCAVQTNAINAQKAGAKVYLAQTNVGSTYPSNKDIDYCHNAGVVCHEDDIFLIFGNLPSSSSTAVKAASAEWQARLGAFVKSGSPNTNTYGGWNAVGSASALNLLVLGANATTGKSQTQQTQRKGAWGPSGLWGQSVQFDWQLYRT</sequence>
<reference evidence="4" key="1">
    <citation type="submission" date="2016-04" db="EMBL/GenBank/DDBJ databases">
        <authorList>
            <person name="Nguyen H.D."/>
            <person name="Samba Siva P."/>
            <person name="Cullis J."/>
            <person name="Levesque C.A."/>
            <person name="Hambleton S."/>
        </authorList>
    </citation>
    <scope>NUCLEOTIDE SEQUENCE</scope>
    <source>
        <strain evidence="4">DAOMC 236426</strain>
    </source>
</reference>
<gene>
    <name evidence="4" type="ORF">A4X06_0g5627</name>
</gene>
<dbReference type="PANTHER" id="PTHR45570:SF1">
    <property type="entry name" value="CARBOXYLIC ESTER HYDROLASE"/>
    <property type="match status" value="1"/>
</dbReference>
<feature type="signal peptide" evidence="2">
    <location>
        <begin position="1"/>
        <end position="26"/>
    </location>
</feature>
<feature type="compositionally biased region" description="Polar residues" evidence="1">
    <location>
        <begin position="85"/>
        <end position="100"/>
    </location>
</feature>
<reference evidence="4" key="2">
    <citation type="journal article" date="2019" name="IMA Fungus">
        <title>Genome sequencing and comparison of five Tilletia species to identify candidate genes for the detection of regulated species infecting wheat.</title>
        <authorList>
            <person name="Nguyen H.D.T."/>
            <person name="Sultana T."/>
            <person name="Kesanakurti P."/>
            <person name="Hambleton S."/>
        </authorList>
    </citation>
    <scope>NUCLEOTIDE SEQUENCE</scope>
    <source>
        <strain evidence="4">DAOMC 236426</strain>
    </source>
</reference>
<dbReference type="AlphaFoldDB" id="A0A8X7MQA4"/>
<proteinExistence type="predicted"/>
<dbReference type="Gene3D" id="3.40.50.1820">
    <property type="entry name" value="alpha/beta hydrolase"/>
    <property type="match status" value="1"/>
</dbReference>
<evidence type="ECO:0000256" key="1">
    <source>
        <dbReference type="SAM" id="MobiDB-lite"/>
    </source>
</evidence>
<dbReference type="InterPro" id="IPR002018">
    <property type="entry name" value="CarbesteraseB"/>
</dbReference>
<organism evidence="4 5">
    <name type="scientific">Tilletia controversa</name>
    <name type="common">dwarf bunt fungus</name>
    <dbReference type="NCBI Taxonomy" id="13291"/>
    <lineage>
        <taxon>Eukaryota</taxon>
        <taxon>Fungi</taxon>
        <taxon>Dikarya</taxon>
        <taxon>Basidiomycota</taxon>
        <taxon>Ustilaginomycotina</taxon>
        <taxon>Exobasidiomycetes</taxon>
        <taxon>Tilletiales</taxon>
        <taxon>Tilletiaceae</taxon>
        <taxon>Tilletia</taxon>
    </lineage>
</organism>
<dbReference type="EMBL" id="LWDE02000718">
    <property type="protein sequence ID" value="KAE8245527.1"/>
    <property type="molecule type" value="Genomic_DNA"/>
</dbReference>
<keyword evidence="2" id="KW-0732">Signal</keyword>
<feature type="region of interest" description="Disordered" evidence="1">
    <location>
        <begin position="85"/>
        <end position="105"/>
    </location>
</feature>
<evidence type="ECO:0000313" key="4">
    <source>
        <dbReference type="EMBL" id="KAE8245527.1"/>
    </source>
</evidence>
<evidence type="ECO:0000313" key="5">
    <source>
        <dbReference type="Proteomes" id="UP000077684"/>
    </source>
</evidence>
<dbReference type="InterPro" id="IPR029058">
    <property type="entry name" value="AB_hydrolase_fold"/>
</dbReference>
<feature type="chain" id="PRO_5036467828" description="Carboxylesterase type B domain-containing protein" evidence="2">
    <location>
        <begin position="27"/>
        <end position="590"/>
    </location>
</feature>
<evidence type="ECO:0000256" key="2">
    <source>
        <dbReference type="SAM" id="SignalP"/>
    </source>
</evidence>